<dbReference type="GO" id="GO:0006913">
    <property type="term" value="P:nucleocytoplasmic transport"/>
    <property type="evidence" value="ECO:0007669"/>
    <property type="project" value="TreeGrafter"/>
</dbReference>
<keyword evidence="2" id="KW-0472">Membrane</keyword>
<feature type="transmembrane region" description="Helical" evidence="2">
    <location>
        <begin position="73"/>
        <end position="91"/>
    </location>
</feature>
<protein>
    <submittedName>
        <fullName evidence="3">Uncharacterized protein</fullName>
    </submittedName>
</protein>
<feature type="compositionally biased region" description="Basic and acidic residues" evidence="1">
    <location>
        <begin position="475"/>
        <end position="489"/>
    </location>
</feature>
<feature type="region of interest" description="Disordered" evidence="1">
    <location>
        <begin position="472"/>
        <end position="493"/>
    </location>
</feature>
<dbReference type="Gene3D" id="2.130.10.10">
    <property type="entry name" value="YVTN repeat-like/Quinoprotein amine dehydrogenase"/>
    <property type="match status" value="2"/>
</dbReference>
<keyword evidence="2" id="KW-0812">Transmembrane</keyword>
<accession>A0A7S4L1D9</accession>
<dbReference type="PANTHER" id="PTHR14494">
    <property type="entry name" value="ALADIN/ADRACALIN/AAAS"/>
    <property type="match status" value="1"/>
</dbReference>
<sequence>MVKMSSHVFSVTVAEMDGVLLDVDGDKKVGGMLPSAERKLLEYHQAKGAVYPLIQVPSSPHVNTKDGTRSDPLFEAAFPVALMGAIVITCYESSTTAILHGIISGLIFFTAVVCFGLQQGSRINFNQLKLYWNQYFRLLSMFGLHVEKDPKVEKGKTIDALSWHPYLNRFAVALKDGHANYIAFYDMDTESWLPTVLRHQFLRGVTCLKFQPFAGCTLAVGCREGICMWKLEPTVDPVNALPQASSVNVAERSADSAWMSFLRLSGFRLVTSISWSPCGRYLAAGYESRDKAVVWDAVSGLSSQLESFTPLSVLGTYGGGVREVCWSPDGNLLLVALRTQLFALYETRSWSWHRHRTSGSLVAACFSPNSRYLLVASNSDGEGKVWSCIISGKDGNSISKFQQIEVFNKEQGMVPTSILSMSWNRSGERLAITLAGTRDNPEQKHHLGLYLTECDGRSNHVRLVFRGFIKGPPELQRHEPSDEPGKLDDPLPTLTEFRPSFRSSMDHQNQPRSEGALLTVGWSNGRISSYPLYFPSLIGHLNAPIDPP</sequence>
<dbReference type="GO" id="GO:0005643">
    <property type="term" value="C:nuclear pore"/>
    <property type="evidence" value="ECO:0007669"/>
    <property type="project" value="TreeGrafter"/>
</dbReference>
<name>A0A7S4L1D9_GUITH</name>
<dbReference type="SMART" id="SM00320">
    <property type="entry name" value="WD40"/>
    <property type="match status" value="5"/>
</dbReference>
<proteinExistence type="predicted"/>
<dbReference type="InterPro" id="IPR045139">
    <property type="entry name" value="Aladin"/>
</dbReference>
<dbReference type="InterPro" id="IPR015943">
    <property type="entry name" value="WD40/YVTN_repeat-like_dom_sf"/>
</dbReference>
<gene>
    <name evidence="3" type="ORF">GTHE00462_LOCUS21979</name>
</gene>
<dbReference type="AlphaFoldDB" id="A0A7S4L1D9"/>
<feature type="transmembrane region" description="Helical" evidence="2">
    <location>
        <begin position="97"/>
        <end position="117"/>
    </location>
</feature>
<reference evidence="3" key="1">
    <citation type="submission" date="2021-01" db="EMBL/GenBank/DDBJ databases">
        <authorList>
            <person name="Corre E."/>
            <person name="Pelletier E."/>
            <person name="Niang G."/>
            <person name="Scheremetjew M."/>
            <person name="Finn R."/>
            <person name="Kale V."/>
            <person name="Holt S."/>
            <person name="Cochrane G."/>
            <person name="Meng A."/>
            <person name="Brown T."/>
            <person name="Cohen L."/>
        </authorList>
    </citation>
    <scope>NUCLEOTIDE SEQUENCE</scope>
    <source>
        <strain evidence="3">CCMP 2712</strain>
    </source>
</reference>
<dbReference type="EMBL" id="HBKN01028383">
    <property type="protein sequence ID" value="CAE2312081.1"/>
    <property type="molecule type" value="Transcribed_RNA"/>
</dbReference>
<keyword evidence="2" id="KW-1133">Transmembrane helix</keyword>
<dbReference type="InterPro" id="IPR001680">
    <property type="entry name" value="WD40_rpt"/>
</dbReference>
<dbReference type="InterPro" id="IPR036322">
    <property type="entry name" value="WD40_repeat_dom_sf"/>
</dbReference>
<organism evidence="3">
    <name type="scientific">Guillardia theta</name>
    <name type="common">Cryptophyte</name>
    <name type="synonym">Cryptomonas phi</name>
    <dbReference type="NCBI Taxonomy" id="55529"/>
    <lineage>
        <taxon>Eukaryota</taxon>
        <taxon>Cryptophyceae</taxon>
        <taxon>Pyrenomonadales</taxon>
        <taxon>Geminigeraceae</taxon>
        <taxon>Guillardia</taxon>
    </lineage>
</organism>
<dbReference type="PANTHER" id="PTHR14494:SF0">
    <property type="entry name" value="ALADIN"/>
    <property type="match status" value="1"/>
</dbReference>
<evidence type="ECO:0000313" key="3">
    <source>
        <dbReference type="EMBL" id="CAE2312081.1"/>
    </source>
</evidence>
<evidence type="ECO:0000256" key="2">
    <source>
        <dbReference type="SAM" id="Phobius"/>
    </source>
</evidence>
<dbReference type="Pfam" id="PF00400">
    <property type="entry name" value="WD40"/>
    <property type="match status" value="2"/>
</dbReference>
<dbReference type="SUPFAM" id="SSF50978">
    <property type="entry name" value="WD40 repeat-like"/>
    <property type="match status" value="1"/>
</dbReference>
<evidence type="ECO:0000256" key="1">
    <source>
        <dbReference type="SAM" id="MobiDB-lite"/>
    </source>
</evidence>